<sequence length="203" mass="23300">MARTNDGRNLTCLEEETIQCDNGYSFVMKALFLVLFVSFLTVSHGGRHGSGILDYDINVTEGRVRFLQRIQSNMYDNVVYYHNPKHNDISETNMIQDFTRGLQISCWTDLRECFIGDIDKTIYPDPGTTIQSIGHMWSRGINSINGDKTSKTLKYWIVNGTEITDFVFLGSQLREFVTRFQFPLYPIGFLSKDAEFITGKICM</sequence>
<dbReference type="OrthoDB" id="6190452at2759"/>
<organism evidence="1 2">
    <name type="scientific">Mytilus galloprovincialis</name>
    <name type="common">Mediterranean mussel</name>
    <dbReference type="NCBI Taxonomy" id="29158"/>
    <lineage>
        <taxon>Eukaryota</taxon>
        <taxon>Metazoa</taxon>
        <taxon>Spiralia</taxon>
        <taxon>Lophotrochozoa</taxon>
        <taxon>Mollusca</taxon>
        <taxon>Bivalvia</taxon>
        <taxon>Autobranchia</taxon>
        <taxon>Pteriomorphia</taxon>
        <taxon>Mytilida</taxon>
        <taxon>Mytiloidea</taxon>
        <taxon>Mytilidae</taxon>
        <taxon>Mytilinae</taxon>
        <taxon>Mytilus</taxon>
    </lineage>
</organism>
<accession>A0A8B6C8J2</accession>
<keyword evidence="2" id="KW-1185">Reference proteome</keyword>
<evidence type="ECO:0000313" key="2">
    <source>
        <dbReference type="Proteomes" id="UP000596742"/>
    </source>
</evidence>
<dbReference type="EMBL" id="UYJE01001401">
    <property type="protein sequence ID" value="VDI01906.1"/>
    <property type="molecule type" value="Genomic_DNA"/>
</dbReference>
<gene>
    <name evidence="1" type="ORF">MGAL_10B067995</name>
</gene>
<reference evidence="1" key="1">
    <citation type="submission" date="2018-11" db="EMBL/GenBank/DDBJ databases">
        <authorList>
            <person name="Alioto T."/>
            <person name="Alioto T."/>
        </authorList>
    </citation>
    <scope>NUCLEOTIDE SEQUENCE</scope>
</reference>
<name>A0A8B6C8J2_MYTGA</name>
<protein>
    <submittedName>
        <fullName evidence="1">Uncharacterized protein</fullName>
    </submittedName>
</protein>
<dbReference type="AlphaFoldDB" id="A0A8B6C8J2"/>
<evidence type="ECO:0000313" key="1">
    <source>
        <dbReference type="EMBL" id="VDI01906.1"/>
    </source>
</evidence>
<comment type="caution">
    <text evidence="1">The sequence shown here is derived from an EMBL/GenBank/DDBJ whole genome shotgun (WGS) entry which is preliminary data.</text>
</comment>
<proteinExistence type="predicted"/>
<dbReference type="Proteomes" id="UP000596742">
    <property type="component" value="Unassembled WGS sequence"/>
</dbReference>